<evidence type="ECO:0000313" key="1">
    <source>
        <dbReference type="EMBL" id="CAG2059387.1"/>
    </source>
</evidence>
<name>A0ABN7NX33_TIMPD</name>
<reference evidence="1" key="1">
    <citation type="submission" date="2021-03" db="EMBL/GenBank/DDBJ databases">
        <authorList>
            <person name="Tran Van P."/>
        </authorList>
    </citation>
    <scope>NUCLEOTIDE SEQUENCE</scope>
</reference>
<sequence length="147" mass="17040">MTPDETKMNWIVIDVILVYKSYVHCFPLRDVPREEVIDWIEINKSVPMVKELTDEQIIQSVASPQESQVQEVESDEERAMADEAKVSWKLASDALHTFIKFAESNQSYNSAELINLFIIRSNFLKKRSESRKQCVELAVLTHPKENL</sequence>
<protein>
    <submittedName>
        <fullName evidence="1">Uncharacterized protein</fullName>
    </submittedName>
</protein>
<proteinExistence type="predicted"/>
<dbReference type="Proteomes" id="UP001153148">
    <property type="component" value="Unassembled WGS sequence"/>
</dbReference>
<keyword evidence="2" id="KW-1185">Reference proteome</keyword>
<comment type="caution">
    <text evidence="1">The sequence shown here is derived from an EMBL/GenBank/DDBJ whole genome shotgun (WGS) entry which is preliminary data.</text>
</comment>
<accession>A0ABN7NX33</accession>
<gene>
    <name evidence="1" type="ORF">TPAB3V08_LOCUS6351</name>
</gene>
<dbReference type="EMBL" id="CAJPIN010009400">
    <property type="protein sequence ID" value="CAG2059387.1"/>
    <property type="molecule type" value="Genomic_DNA"/>
</dbReference>
<organism evidence="1 2">
    <name type="scientific">Timema podura</name>
    <name type="common">Walking stick</name>
    <dbReference type="NCBI Taxonomy" id="61482"/>
    <lineage>
        <taxon>Eukaryota</taxon>
        <taxon>Metazoa</taxon>
        <taxon>Ecdysozoa</taxon>
        <taxon>Arthropoda</taxon>
        <taxon>Hexapoda</taxon>
        <taxon>Insecta</taxon>
        <taxon>Pterygota</taxon>
        <taxon>Neoptera</taxon>
        <taxon>Polyneoptera</taxon>
        <taxon>Phasmatodea</taxon>
        <taxon>Timematodea</taxon>
        <taxon>Timematoidea</taxon>
        <taxon>Timematidae</taxon>
        <taxon>Timema</taxon>
    </lineage>
</organism>
<evidence type="ECO:0000313" key="2">
    <source>
        <dbReference type="Proteomes" id="UP001153148"/>
    </source>
</evidence>